<gene>
    <name evidence="1" type="ORF">NUW58_g2716</name>
</gene>
<comment type="caution">
    <text evidence="1">The sequence shown here is derived from an EMBL/GenBank/DDBJ whole genome shotgun (WGS) entry which is preliminary data.</text>
</comment>
<protein>
    <submittedName>
        <fullName evidence="1">Uncharacterized protein</fullName>
    </submittedName>
</protein>
<dbReference type="Proteomes" id="UP001143856">
    <property type="component" value="Unassembled WGS sequence"/>
</dbReference>
<accession>A0ACC1PGX9</accession>
<organism evidence="1 2">
    <name type="scientific">Xylaria curta</name>
    <dbReference type="NCBI Taxonomy" id="42375"/>
    <lineage>
        <taxon>Eukaryota</taxon>
        <taxon>Fungi</taxon>
        <taxon>Dikarya</taxon>
        <taxon>Ascomycota</taxon>
        <taxon>Pezizomycotina</taxon>
        <taxon>Sordariomycetes</taxon>
        <taxon>Xylariomycetidae</taxon>
        <taxon>Xylariales</taxon>
        <taxon>Xylariaceae</taxon>
        <taxon>Xylaria</taxon>
    </lineage>
</organism>
<keyword evidence="2" id="KW-1185">Reference proteome</keyword>
<reference evidence="1" key="1">
    <citation type="submission" date="2022-10" db="EMBL/GenBank/DDBJ databases">
        <title>Genome Sequence of Xylaria curta.</title>
        <authorList>
            <person name="Buettner E."/>
        </authorList>
    </citation>
    <scope>NUCLEOTIDE SEQUENCE</scope>
    <source>
        <strain evidence="1">Babe10</strain>
    </source>
</reference>
<proteinExistence type="predicted"/>
<evidence type="ECO:0000313" key="2">
    <source>
        <dbReference type="Proteomes" id="UP001143856"/>
    </source>
</evidence>
<sequence length="429" mass="48869">MRTYFPELVLYQTLGYYNGGTLGQLFDRYHEARRAIPEGFIWHVFSTLVEAVRYLQTGAEPGIDVPSPKWNPIYHRDISMANIFLDYPPRLDTVPEPPMGFEGNAFPEIIIGDFGQAATEEDEYFLPGRWSAATLESWHDTYAIYCVVKTLLLAHIPEETLRENNIPQGIPFDEINNWMHHDNNPYSDELINTISLWDYPNCETFLVDDFQMGLDGDPVLNYQLIPKFWEIETLLLPRMRIRAEAFRRPPSNVPSDYYRGIDVSWTKPARLMPYEWVPEPYIFVDDEVEEDDNNQQDNNANVNNPDKNNQGGGDQNGEKENQEPSKPLVKHKCLEPNHHSDWDQMSTIQYLETQFPLYRPRHRRVVLQYRAPVASTHGQLPASFIGKFIVTSIRKFITAIIAATIAAATAAATAAGIATAATASTAAKA</sequence>
<name>A0ACC1PGX9_9PEZI</name>
<evidence type="ECO:0000313" key="1">
    <source>
        <dbReference type="EMBL" id="KAJ2990930.1"/>
    </source>
</evidence>
<dbReference type="EMBL" id="JAPDGR010000369">
    <property type="protein sequence ID" value="KAJ2990930.1"/>
    <property type="molecule type" value="Genomic_DNA"/>
</dbReference>